<dbReference type="Pfam" id="PF09762">
    <property type="entry name" value="CCDC93_CC"/>
    <property type="match status" value="1"/>
</dbReference>
<evidence type="ECO:0000256" key="2">
    <source>
        <dbReference type="SAM" id="Coils"/>
    </source>
</evidence>
<comment type="caution">
    <text evidence="4">The sequence shown here is derived from an EMBL/GenBank/DDBJ whole genome shotgun (WGS) entry which is preliminary data.</text>
</comment>
<feature type="domain" description="CCDC93 coiled-coil" evidence="3">
    <location>
        <begin position="129"/>
        <end position="432"/>
    </location>
</feature>
<keyword evidence="5" id="KW-1185">Reference proteome</keyword>
<dbReference type="InterPro" id="IPR019159">
    <property type="entry name" value="CCDC93_CC"/>
</dbReference>
<dbReference type="GO" id="GO:0006893">
    <property type="term" value="P:Golgi to plasma membrane transport"/>
    <property type="evidence" value="ECO:0007669"/>
    <property type="project" value="TreeGrafter"/>
</dbReference>
<organism evidence="4 5">
    <name type="scientific">Pristionchus entomophagus</name>
    <dbReference type="NCBI Taxonomy" id="358040"/>
    <lineage>
        <taxon>Eukaryota</taxon>
        <taxon>Metazoa</taxon>
        <taxon>Ecdysozoa</taxon>
        <taxon>Nematoda</taxon>
        <taxon>Chromadorea</taxon>
        <taxon>Rhabditida</taxon>
        <taxon>Rhabditina</taxon>
        <taxon>Diplogasteromorpha</taxon>
        <taxon>Diplogasteroidea</taxon>
        <taxon>Neodiplogasteridae</taxon>
        <taxon>Pristionchus</taxon>
    </lineage>
</organism>
<sequence length="445" mass="51692">MILYYQWLVKRACEIREEQGDDLKKYATHLHMRNYPLKSSSSSLSSRLSNLSSQMGAPHRLYKRMEGASIESLSLHIRYTLAEYDYARLSHGGDPSSITSVDHDDKEELQITSSKGRNKLSVRALKTLVEDESMSDLFHALKTQSEEKIIESSDETRKRVDKIRSEADNLENNNEKEKEKAIVELEELREKETRINHYQELLEQFTPVELEELTNLVNEYSSVSKGESEFKKECRDELESMEKEIELLRGRIANEETIEDNESRSILASMESQLTSLRASTTESLQKLNGLQRRMDDVPSEGEIAQYHKRFIELGNDILSEHRRLRGAFDDHNTMMDVKDYLQKENDLLNTVEDIITKSQGDYRDSLNEKLAVVLIGLEKNLDKLSCKDAMIRKEAETLSKVVLEMREKERSFYRTVEAVNKAYQRNDELRNELKRRGMETVADM</sequence>
<feature type="coiled-coil region" evidence="2">
    <location>
        <begin position="231"/>
        <end position="258"/>
    </location>
</feature>
<feature type="coiled-coil region" evidence="2">
    <location>
        <begin position="153"/>
        <end position="191"/>
    </location>
</feature>
<proteinExistence type="predicted"/>
<dbReference type="AlphaFoldDB" id="A0AAV5SM75"/>
<name>A0AAV5SM75_9BILA</name>
<accession>A0AAV5SM75</accession>
<evidence type="ECO:0000256" key="1">
    <source>
        <dbReference type="ARBA" id="ARBA00016765"/>
    </source>
</evidence>
<protein>
    <recommendedName>
        <fullName evidence="1">Coiled-coil domain-containing protein 93</fullName>
    </recommendedName>
</protein>
<evidence type="ECO:0000313" key="5">
    <source>
        <dbReference type="Proteomes" id="UP001432027"/>
    </source>
</evidence>
<dbReference type="InterPro" id="IPR039116">
    <property type="entry name" value="CCDC93"/>
</dbReference>
<dbReference type="PANTHER" id="PTHR16441">
    <property type="entry name" value="FIDIPIDINE"/>
    <property type="match status" value="1"/>
</dbReference>
<dbReference type="Proteomes" id="UP001432027">
    <property type="component" value="Unassembled WGS sequence"/>
</dbReference>
<evidence type="ECO:0000259" key="3">
    <source>
        <dbReference type="Pfam" id="PF09762"/>
    </source>
</evidence>
<evidence type="ECO:0000313" key="4">
    <source>
        <dbReference type="EMBL" id="GMS84346.1"/>
    </source>
</evidence>
<keyword evidence="2" id="KW-0175">Coiled coil</keyword>
<reference evidence="4" key="1">
    <citation type="submission" date="2023-10" db="EMBL/GenBank/DDBJ databases">
        <title>Genome assembly of Pristionchus species.</title>
        <authorList>
            <person name="Yoshida K."/>
            <person name="Sommer R.J."/>
        </authorList>
    </citation>
    <scope>NUCLEOTIDE SEQUENCE</scope>
    <source>
        <strain evidence="4">RS0144</strain>
    </source>
</reference>
<gene>
    <name evidence="4" type="ORF">PENTCL1PPCAC_6521</name>
</gene>
<dbReference type="PANTHER" id="PTHR16441:SF0">
    <property type="entry name" value="COILED-COIL DOMAIN-CONTAINING PROTEIN 93"/>
    <property type="match status" value="1"/>
</dbReference>
<dbReference type="EMBL" id="BTSX01000002">
    <property type="protein sequence ID" value="GMS84346.1"/>
    <property type="molecule type" value="Genomic_DNA"/>
</dbReference>